<dbReference type="AlphaFoldDB" id="A0A6M4H8D0"/>
<organism evidence="3 4">
    <name type="scientific">Usitatibacter palustris</name>
    <dbReference type="NCBI Taxonomy" id="2732487"/>
    <lineage>
        <taxon>Bacteria</taxon>
        <taxon>Pseudomonadati</taxon>
        <taxon>Pseudomonadota</taxon>
        <taxon>Betaproteobacteria</taxon>
        <taxon>Nitrosomonadales</taxon>
        <taxon>Usitatibacteraceae</taxon>
        <taxon>Usitatibacter</taxon>
    </lineage>
</organism>
<dbReference type="RefSeq" id="WP_171162669.1">
    <property type="nucleotide sequence ID" value="NZ_CP053073.1"/>
</dbReference>
<dbReference type="EMBL" id="CP053073">
    <property type="protein sequence ID" value="QJR15415.1"/>
    <property type="molecule type" value="Genomic_DNA"/>
</dbReference>
<feature type="signal peptide" evidence="2">
    <location>
        <begin position="1"/>
        <end position="22"/>
    </location>
</feature>
<evidence type="ECO:0000313" key="4">
    <source>
        <dbReference type="Proteomes" id="UP000503096"/>
    </source>
</evidence>
<keyword evidence="2" id="KW-0732">Signal</keyword>
<dbReference type="KEGG" id="upl:DSM104440_02234"/>
<dbReference type="Pfam" id="PF06101">
    <property type="entry name" value="Vps62"/>
    <property type="match status" value="2"/>
</dbReference>
<gene>
    <name evidence="3" type="ORF">DSM104440_02234</name>
</gene>
<dbReference type="InParanoid" id="A0A6M4H8D0"/>
<reference evidence="3 4" key="1">
    <citation type="submission" date="2020-04" db="EMBL/GenBank/DDBJ databases">
        <title>Usitatibacter rugosus gen. nov., sp. nov. and Usitatibacter palustris sp. nov., novel members of Usitatibacteraceae fam. nov. within the order Nitrosomonadales isolated from soil.</title>
        <authorList>
            <person name="Huber K.J."/>
            <person name="Neumann-Schaal M."/>
            <person name="Geppert A."/>
            <person name="Luckner M."/>
            <person name="Wanner G."/>
            <person name="Overmann J."/>
        </authorList>
    </citation>
    <scope>NUCLEOTIDE SEQUENCE [LARGE SCALE GENOMIC DNA]</scope>
    <source>
        <strain evidence="3 4">Swamp67</strain>
    </source>
</reference>
<feature type="chain" id="PRO_5026841979" description="DUF946 domain-containing protein" evidence="2">
    <location>
        <begin position="23"/>
        <end position="527"/>
    </location>
</feature>
<dbReference type="Proteomes" id="UP000503096">
    <property type="component" value="Chromosome"/>
</dbReference>
<feature type="region of interest" description="Disordered" evidence="1">
    <location>
        <begin position="503"/>
        <end position="527"/>
    </location>
</feature>
<sequence length="527" mass="56540">MTRPRLIALAVATLLAPCSALAAGEIVCSPTAWASLWTDRGSGASRDVSFFRPSTGFTLGDHAQGGGAPTGEACAFSASVPNALAPPTGFTLIYKDVGTGAKQDGSLWRANCPNGYTGLGDVNVIGHALPPLMAQIYRCVRADLVKAVSRGYMDVWNDKKSGGKQDVSVWGWKAFANPHASVPAQTFFLAQGNYAAPAAPQKVLADGVLRYNPPGVPAQAKVEEWMRTYAPVVSFHPKETYFPTSVESYLAVTSPVGNGLALKNPTDPAKPGNLGAARVYVNAKVGASRTELQYWFLYAYNGAGTAYFKNLNWKGTYDSMGDHSMAPCGQHEGDWEHITVAVDNRTGNMIETYLSQHDGGAWYPAVQSTSAGRVRFYSSLNGHAAYFQPARYYSHEVKAGVIEFRLLNDAQAGGKVLDTRAGAGPYLMAVNFLEADVKAKPPYTIAPQAWMGIKGRWGRIFERGAAAAQTDMERKFGSIGGAILTFGTLKLVNLVMDEAGLKSECSQETGPQPPWEKGSWATADREK</sequence>
<protein>
    <recommendedName>
        <fullName evidence="5">DUF946 domain-containing protein</fullName>
    </recommendedName>
</protein>
<dbReference type="InterPro" id="IPR009291">
    <property type="entry name" value="Vps62"/>
</dbReference>
<evidence type="ECO:0000313" key="3">
    <source>
        <dbReference type="EMBL" id="QJR15415.1"/>
    </source>
</evidence>
<name>A0A6M4H8D0_9PROT</name>
<dbReference type="PANTHER" id="PTHR48219:SF1">
    <property type="entry name" value="VACUOLAR PROTEIN SORTING-ASSOCIATED PROTEIN 62"/>
    <property type="match status" value="1"/>
</dbReference>
<accession>A0A6M4H8D0</accession>
<evidence type="ECO:0000256" key="2">
    <source>
        <dbReference type="SAM" id="SignalP"/>
    </source>
</evidence>
<proteinExistence type="predicted"/>
<keyword evidence="4" id="KW-1185">Reference proteome</keyword>
<evidence type="ECO:0008006" key="5">
    <source>
        <dbReference type="Google" id="ProtNLM"/>
    </source>
</evidence>
<evidence type="ECO:0000256" key="1">
    <source>
        <dbReference type="SAM" id="MobiDB-lite"/>
    </source>
</evidence>
<dbReference type="PANTHER" id="PTHR48219">
    <property type="entry name" value="VACUOLAR PROTEIN SORTING-ASSOCIATED PROTEIN 62-RELATED"/>
    <property type="match status" value="1"/>
</dbReference>